<feature type="domain" description="Sushi" evidence="5">
    <location>
        <begin position="416"/>
        <end position="474"/>
    </location>
</feature>
<evidence type="ECO:0000256" key="2">
    <source>
        <dbReference type="ARBA" id="ARBA00022729"/>
    </source>
</evidence>
<feature type="domain" description="Sushi" evidence="5">
    <location>
        <begin position="60"/>
        <end position="118"/>
    </location>
</feature>
<dbReference type="EMBL" id="VOAJ01005095">
    <property type="protein sequence ID" value="KAF0875920.1"/>
    <property type="molecule type" value="Genomic_DNA"/>
</dbReference>
<dbReference type="PANTHER" id="PTHR45785:SF9">
    <property type="entry name" value="COMPLEMENT FACTOR H-RELATED PROTEIN 5"/>
    <property type="match status" value="1"/>
</dbReference>
<evidence type="ECO:0000256" key="1">
    <source>
        <dbReference type="ARBA" id="ARBA00022659"/>
    </source>
</evidence>
<dbReference type="PANTHER" id="PTHR45785">
    <property type="entry name" value="COMPLEMENT FACTOR H-RELATED"/>
    <property type="match status" value="1"/>
</dbReference>
<comment type="caution">
    <text evidence="4">Lacks conserved residue(s) required for the propagation of feature annotation.</text>
</comment>
<feature type="disulfide bond" evidence="4">
    <location>
        <begin position="62"/>
        <end position="105"/>
    </location>
</feature>
<evidence type="ECO:0000256" key="3">
    <source>
        <dbReference type="ARBA" id="ARBA00023157"/>
    </source>
</evidence>
<dbReference type="InterPro" id="IPR035976">
    <property type="entry name" value="Sushi/SCR/CCP_sf"/>
</dbReference>
<feature type="non-terminal residue" evidence="6">
    <location>
        <position position="1"/>
    </location>
</feature>
<dbReference type="AlphaFoldDB" id="A0A6G1AK07"/>
<dbReference type="GO" id="GO:0006956">
    <property type="term" value="P:complement activation"/>
    <property type="evidence" value="ECO:0007669"/>
    <property type="project" value="TreeGrafter"/>
</dbReference>
<sequence length="537" mass="61124">CLVPFLEANVSAYPNQEKYTTGDVLKFSCRQGLTRVGPNSVQCYHFGWSPNFPTCKEHVQSCGQPPQLPNGKIKQIRKEEYEHSEIVGYDCDPNFLMMGPKNIQCIDGEWTNLPTCVENVKTCGYVPQLENGYAQFSVPPYRPGVSVELNCRTAYTLIGNNVTTCIDGMWTELPKCVATDQLKSCKRPKLHLRELLSVREMLNVRMSEYKHNARINYKCLGKTTHMQISCINGKWYPEPNCRGRERQLCPPPPQIPNAQEMLTTVNYRDGEKVAVLCKENYLLHGAREIVCKNGQWQSLPHCIAWGFLQPPSLGLINLLEQLTELRETFYLLDYGFIIKGYNSGTARWKRCIGQGMGKGHRTSMPFPATTFPTSPCIYQPRNSQNLVLLKFIHTNPLNLHIGFISIHKCYFPESTQYCGSPPPISNGDITSFPLTVYPPGSKVQYRCQSLYELQGSIDVTCRNGQWSEPPKCLDACIISEDNMKKYNIQLRRKDTNKLYVKTGDFVEFECKQPHKAKTSVQSFRAVCQEGNVEYPRC</sequence>
<proteinExistence type="predicted"/>
<dbReference type="GO" id="GO:0005615">
    <property type="term" value="C:extracellular space"/>
    <property type="evidence" value="ECO:0007669"/>
    <property type="project" value="TreeGrafter"/>
</dbReference>
<name>A0A6G1AK07_CROCR</name>
<dbReference type="CDD" id="cd00033">
    <property type="entry name" value="CCP"/>
    <property type="match status" value="5"/>
</dbReference>
<dbReference type="Pfam" id="PF00084">
    <property type="entry name" value="Sushi"/>
    <property type="match status" value="5"/>
</dbReference>
<feature type="non-terminal residue" evidence="6">
    <location>
        <position position="537"/>
    </location>
</feature>
<keyword evidence="2" id="KW-0732">Signal</keyword>
<dbReference type="SUPFAM" id="SSF57535">
    <property type="entry name" value="Complement control module/SCR domain"/>
    <property type="match status" value="6"/>
</dbReference>
<evidence type="ECO:0000256" key="4">
    <source>
        <dbReference type="PROSITE-ProRule" id="PRU00302"/>
    </source>
</evidence>
<feature type="domain" description="Sushi" evidence="5">
    <location>
        <begin position="247"/>
        <end position="304"/>
    </location>
</feature>
<keyword evidence="1 4" id="KW-0768">Sushi</keyword>
<dbReference type="GO" id="GO:0001851">
    <property type="term" value="F:complement component C3b binding"/>
    <property type="evidence" value="ECO:0007669"/>
    <property type="project" value="TreeGrafter"/>
</dbReference>
<gene>
    <name evidence="6" type="primary">Cfhr5</name>
    <name evidence="6" type="ORF">FOF47_R17506</name>
</gene>
<dbReference type="InterPro" id="IPR051503">
    <property type="entry name" value="ComplSys_Reg/VirEntry_Med"/>
</dbReference>
<dbReference type="FunFam" id="2.10.70.10:FF:000060">
    <property type="entry name" value="Complement inhibitory factor H"/>
    <property type="match status" value="1"/>
</dbReference>
<evidence type="ECO:0000259" key="5">
    <source>
        <dbReference type="PROSITE" id="PS50923"/>
    </source>
</evidence>
<accession>A0A6G1AK07</accession>
<organism evidence="6 7">
    <name type="scientific">Crocuta crocuta</name>
    <name type="common">Spotted hyena</name>
    <dbReference type="NCBI Taxonomy" id="9678"/>
    <lineage>
        <taxon>Eukaryota</taxon>
        <taxon>Metazoa</taxon>
        <taxon>Chordata</taxon>
        <taxon>Craniata</taxon>
        <taxon>Vertebrata</taxon>
        <taxon>Euteleostomi</taxon>
        <taxon>Mammalia</taxon>
        <taxon>Eutheria</taxon>
        <taxon>Laurasiatheria</taxon>
        <taxon>Carnivora</taxon>
        <taxon>Feliformia</taxon>
        <taxon>Hyaenidae</taxon>
        <taxon>Crocuta</taxon>
    </lineage>
</organism>
<dbReference type="Gene3D" id="2.10.70.10">
    <property type="entry name" value="Complement Module, domain 1"/>
    <property type="match status" value="7"/>
</dbReference>
<feature type="disulfide bond" evidence="4">
    <location>
        <begin position="418"/>
        <end position="461"/>
    </location>
</feature>
<dbReference type="InterPro" id="IPR000436">
    <property type="entry name" value="Sushi_SCR_CCP_dom"/>
</dbReference>
<dbReference type="PROSITE" id="PS50923">
    <property type="entry name" value="SUSHI"/>
    <property type="match status" value="6"/>
</dbReference>
<feature type="domain" description="Sushi" evidence="5">
    <location>
        <begin position="1"/>
        <end position="57"/>
    </location>
</feature>
<comment type="caution">
    <text evidence="6">The sequence shown here is derived from an EMBL/GenBank/DDBJ whole genome shotgun (WGS) entry which is preliminary data.</text>
</comment>
<dbReference type="FunFam" id="2.10.70.10:FF:000026">
    <property type="entry name" value="Complement inhibitory factor H"/>
    <property type="match status" value="3"/>
</dbReference>
<feature type="domain" description="Sushi" evidence="5">
    <location>
        <begin position="183"/>
        <end position="243"/>
    </location>
</feature>
<evidence type="ECO:0000313" key="7">
    <source>
        <dbReference type="Proteomes" id="UP000475037"/>
    </source>
</evidence>
<keyword evidence="7" id="KW-1185">Reference proteome</keyword>
<protein>
    <submittedName>
        <fullName evidence="6">FHR5 protein</fullName>
    </submittedName>
</protein>
<feature type="domain" description="Sushi" evidence="5">
    <location>
        <begin position="121"/>
        <end position="178"/>
    </location>
</feature>
<dbReference type="Proteomes" id="UP000475037">
    <property type="component" value="Unassembled WGS sequence"/>
</dbReference>
<reference evidence="6 7" key="1">
    <citation type="submission" date="2019-11" db="EMBL/GenBank/DDBJ databases">
        <authorList>
            <person name="Yang C."/>
            <person name="Li F."/>
        </authorList>
    </citation>
    <scope>NUCLEOTIDE SEQUENCE [LARGE SCALE GENOMIC DNA]</scope>
    <source>
        <strain evidence="6">KB4526</strain>
        <tissue evidence="6">Muscle</tissue>
    </source>
</reference>
<evidence type="ECO:0000313" key="6">
    <source>
        <dbReference type="EMBL" id="KAF0875920.1"/>
    </source>
</evidence>
<keyword evidence="3 4" id="KW-1015">Disulfide bond</keyword>
<dbReference type="SMART" id="SM00032">
    <property type="entry name" value="CCP"/>
    <property type="match status" value="7"/>
</dbReference>